<reference evidence="1 2" key="1">
    <citation type="submission" date="2019-10" db="EMBL/GenBank/DDBJ databases">
        <title>Whole genome shotgun sequence of Acrocarpospora macrocephala NBRC 16266.</title>
        <authorList>
            <person name="Ichikawa N."/>
            <person name="Kimura A."/>
            <person name="Kitahashi Y."/>
            <person name="Komaki H."/>
            <person name="Oguchi A."/>
        </authorList>
    </citation>
    <scope>NUCLEOTIDE SEQUENCE [LARGE SCALE GENOMIC DNA]</scope>
    <source>
        <strain evidence="1 2">NBRC 16266</strain>
    </source>
</reference>
<protein>
    <submittedName>
        <fullName evidence="1">Uncharacterized protein</fullName>
    </submittedName>
</protein>
<evidence type="ECO:0000313" key="1">
    <source>
        <dbReference type="EMBL" id="GES12368.1"/>
    </source>
</evidence>
<dbReference type="EMBL" id="BLAE01000035">
    <property type="protein sequence ID" value="GES12368.1"/>
    <property type="molecule type" value="Genomic_DNA"/>
</dbReference>
<comment type="caution">
    <text evidence="1">The sequence shown here is derived from an EMBL/GenBank/DDBJ whole genome shotgun (WGS) entry which is preliminary data.</text>
</comment>
<name>A0A5M3X233_9ACTN</name>
<dbReference type="Proteomes" id="UP000331127">
    <property type="component" value="Unassembled WGS sequence"/>
</dbReference>
<organism evidence="1 2">
    <name type="scientific">Acrocarpospora macrocephala</name>
    <dbReference type="NCBI Taxonomy" id="150177"/>
    <lineage>
        <taxon>Bacteria</taxon>
        <taxon>Bacillati</taxon>
        <taxon>Actinomycetota</taxon>
        <taxon>Actinomycetes</taxon>
        <taxon>Streptosporangiales</taxon>
        <taxon>Streptosporangiaceae</taxon>
        <taxon>Acrocarpospora</taxon>
    </lineage>
</organism>
<proteinExistence type="predicted"/>
<evidence type="ECO:0000313" key="2">
    <source>
        <dbReference type="Proteomes" id="UP000331127"/>
    </source>
</evidence>
<accession>A0A5M3X233</accession>
<dbReference type="AlphaFoldDB" id="A0A5M3X233"/>
<sequence>MTTCYPLLQPGLLAVEKTYMQIAVFPRPVDPDHLYLVHPLPDGLRLIPERPDITDVHKLFTFQIRQMPHFQAITLGALVNLPGSARQPGHGTAHRC</sequence>
<gene>
    <name evidence="1" type="ORF">Amac_059650</name>
</gene>
<keyword evidence="2" id="KW-1185">Reference proteome</keyword>